<keyword evidence="2" id="KW-1185">Reference proteome</keyword>
<dbReference type="PROSITE" id="PS51257">
    <property type="entry name" value="PROKAR_LIPOPROTEIN"/>
    <property type="match status" value="1"/>
</dbReference>
<protein>
    <submittedName>
        <fullName evidence="1">Uncharacterized protein</fullName>
    </submittedName>
</protein>
<organism evidence="1 2">
    <name type="scientific">Coprinellus micaceus</name>
    <name type="common">Glistening ink-cap mushroom</name>
    <name type="synonym">Coprinus micaceus</name>
    <dbReference type="NCBI Taxonomy" id="71717"/>
    <lineage>
        <taxon>Eukaryota</taxon>
        <taxon>Fungi</taxon>
        <taxon>Dikarya</taxon>
        <taxon>Basidiomycota</taxon>
        <taxon>Agaricomycotina</taxon>
        <taxon>Agaricomycetes</taxon>
        <taxon>Agaricomycetidae</taxon>
        <taxon>Agaricales</taxon>
        <taxon>Agaricineae</taxon>
        <taxon>Psathyrellaceae</taxon>
        <taxon>Coprinellus</taxon>
    </lineage>
</organism>
<dbReference type="EMBL" id="QPFP01000004">
    <property type="protein sequence ID" value="TEB37441.1"/>
    <property type="molecule type" value="Genomic_DNA"/>
</dbReference>
<proteinExistence type="predicted"/>
<evidence type="ECO:0000313" key="2">
    <source>
        <dbReference type="Proteomes" id="UP000298030"/>
    </source>
</evidence>
<evidence type="ECO:0000313" key="1">
    <source>
        <dbReference type="EMBL" id="TEB37441.1"/>
    </source>
</evidence>
<accession>A0A4Y7TTY8</accession>
<name>A0A4Y7TTY8_COPMI</name>
<dbReference type="AlphaFoldDB" id="A0A4Y7TTY8"/>
<reference evidence="1 2" key="1">
    <citation type="journal article" date="2019" name="Nat. Ecol. Evol.">
        <title>Megaphylogeny resolves global patterns of mushroom evolution.</title>
        <authorList>
            <person name="Varga T."/>
            <person name="Krizsan K."/>
            <person name="Foldi C."/>
            <person name="Dima B."/>
            <person name="Sanchez-Garcia M."/>
            <person name="Sanchez-Ramirez S."/>
            <person name="Szollosi G.J."/>
            <person name="Szarkandi J.G."/>
            <person name="Papp V."/>
            <person name="Albert L."/>
            <person name="Andreopoulos W."/>
            <person name="Angelini C."/>
            <person name="Antonin V."/>
            <person name="Barry K.W."/>
            <person name="Bougher N.L."/>
            <person name="Buchanan P."/>
            <person name="Buyck B."/>
            <person name="Bense V."/>
            <person name="Catcheside P."/>
            <person name="Chovatia M."/>
            <person name="Cooper J."/>
            <person name="Damon W."/>
            <person name="Desjardin D."/>
            <person name="Finy P."/>
            <person name="Geml J."/>
            <person name="Haridas S."/>
            <person name="Hughes K."/>
            <person name="Justo A."/>
            <person name="Karasinski D."/>
            <person name="Kautmanova I."/>
            <person name="Kiss B."/>
            <person name="Kocsube S."/>
            <person name="Kotiranta H."/>
            <person name="LaButti K.M."/>
            <person name="Lechner B.E."/>
            <person name="Liimatainen K."/>
            <person name="Lipzen A."/>
            <person name="Lukacs Z."/>
            <person name="Mihaltcheva S."/>
            <person name="Morgado L.N."/>
            <person name="Niskanen T."/>
            <person name="Noordeloos M.E."/>
            <person name="Ohm R.A."/>
            <person name="Ortiz-Santana B."/>
            <person name="Ovrebo C."/>
            <person name="Racz N."/>
            <person name="Riley R."/>
            <person name="Savchenko A."/>
            <person name="Shiryaev A."/>
            <person name="Soop K."/>
            <person name="Spirin V."/>
            <person name="Szebenyi C."/>
            <person name="Tomsovsky M."/>
            <person name="Tulloss R.E."/>
            <person name="Uehling J."/>
            <person name="Grigoriev I.V."/>
            <person name="Vagvolgyi C."/>
            <person name="Papp T."/>
            <person name="Martin F.M."/>
            <person name="Miettinen O."/>
            <person name="Hibbett D.S."/>
            <person name="Nagy L.G."/>
        </authorList>
    </citation>
    <scope>NUCLEOTIDE SEQUENCE [LARGE SCALE GENOMIC DNA]</scope>
    <source>
        <strain evidence="1 2">FP101781</strain>
    </source>
</reference>
<gene>
    <name evidence="1" type="ORF">FA13DRAFT_1726539</name>
</gene>
<sequence>MAPKLSFRFVGEIGLLHPVHGASWVGSCHISQRIPEISSANAETFLLEHRVQR</sequence>
<comment type="caution">
    <text evidence="1">The sequence shown here is derived from an EMBL/GenBank/DDBJ whole genome shotgun (WGS) entry which is preliminary data.</text>
</comment>
<dbReference type="Proteomes" id="UP000298030">
    <property type="component" value="Unassembled WGS sequence"/>
</dbReference>